<dbReference type="CDD" id="cd00146">
    <property type="entry name" value="PKD"/>
    <property type="match status" value="2"/>
</dbReference>
<sequence>MKKYIFIALLGLYSCSDDQGIIEGNAPKASFTTDKEEYTVGDKVILTNTSEATDSKITSYFWHFGFEGNGNRSEEENTTVTYTSAGKYAVKLTVTDENGLYSTFCDTIVVNPTNMAPIADFSYTPLLCKINEQVTFKSTSYDEDGTIDSYQWTIDGQEVSTQDEFEYTFTSAGFITVTLNVKDNKGETSKKESTIYVRSNVEENFVQLWTKEFESSSSLRSISPAVGDNGDIYVSSNALHLYAFSSNGEQKWMFDLSKNGESGSQGSSPMVDKDGTIYIGASTEDGNLSSSLYAINPDGTMKWRYELGTGTTIPYLSPVKSPDGNIIIGNRGTLGSVHKVNVSNGSQIWRTKSPNGGANAGLAVDATGTVYCGLSGANGFSRTTTDGKNLSPNLGKGNTAGATLPAIDAQGNIYVAFSEGVIASYSSDGNENWNYSTGCTISQGGPVLDKNGNVYVGTKSPNPQVIALTKNGTKKWIYTAQNDISAVPALDSKGRLHVCDEAGYYIVLDCETGTELYKTQLGTKIWSSPVISDFGIIFIAFEDNGSCKVTAIDCGIEGPANSDWPQRGQNAKRNGLQK</sequence>
<dbReference type="RefSeq" id="WP_022054514.1">
    <property type="nucleotide sequence ID" value="NZ_HF998199.1"/>
</dbReference>
<dbReference type="Pfam" id="PF18911">
    <property type="entry name" value="PKD_4"/>
    <property type="match status" value="2"/>
</dbReference>
<dbReference type="InterPro" id="IPR029865">
    <property type="entry name" value="KIAA0319-like"/>
</dbReference>
<dbReference type="SMART" id="SM00564">
    <property type="entry name" value="PQQ"/>
    <property type="match status" value="5"/>
</dbReference>
<dbReference type="InterPro" id="IPR018391">
    <property type="entry name" value="PQQ_b-propeller_rpt"/>
</dbReference>
<dbReference type="Gene3D" id="2.80.10.50">
    <property type="match status" value="1"/>
</dbReference>
<dbReference type="PROSITE" id="PS51257">
    <property type="entry name" value="PROKAR_LIPOPROTEIN"/>
    <property type="match status" value="1"/>
</dbReference>
<evidence type="ECO:0000313" key="3">
    <source>
        <dbReference type="Proteomes" id="UP000018372"/>
    </source>
</evidence>
<dbReference type="PANTHER" id="PTHR46182:SF2">
    <property type="entry name" value="FI19480P1"/>
    <property type="match status" value="1"/>
</dbReference>
<dbReference type="SMART" id="SM00089">
    <property type="entry name" value="PKD"/>
    <property type="match status" value="2"/>
</dbReference>
<dbReference type="Gene3D" id="2.60.40.10">
    <property type="entry name" value="Immunoglobulins"/>
    <property type="match status" value="2"/>
</dbReference>
<reference evidence="2" key="1">
    <citation type="submission" date="2012-11" db="EMBL/GenBank/DDBJ databases">
        <title>Dependencies among metagenomic species, viruses, plasmids and units of genetic variation.</title>
        <authorList>
            <person name="Nielsen H.B."/>
            <person name="Almeida M."/>
            <person name="Juncker A.S."/>
            <person name="Rasmussen S."/>
            <person name="Li J."/>
            <person name="Sunagawa S."/>
            <person name="Plichta D."/>
            <person name="Gautier L."/>
            <person name="Le Chatelier E."/>
            <person name="Peletier E."/>
            <person name="Bonde I."/>
            <person name="Nielsen T."/>
            <person name="Manichanh C."/>
            <person name="Arumugam M."/>
            <person name="Batto J."/>
            <person name="Santos M.B.Q.D."/>
            <person name="Blom N."/>
            <person name="Borruel N."/>
            <person name="Burgdorf K.S."/>
            <person name="Boumezbeur F."/>
            <person name="Casellas F."/>
            <person name="Dore J."/>
            <person name="Guarner F."/>
            <person name="Hansen T."/>
            <person name="Hildebrand F."/>
            <person name="Kaas R.S."/>
            <person name="Kennedy S."/>
            <person name="Kristiansen K."/>
            <person name="Kultima J.R."/>
            <person name="Leonard P."/>
            <person name="Levenez F."/>
            <person name="Lund O."/>
            <person name="Moumen B."/>
            <person name="Le Paslier D."/>
            <person name="Pons N."/>
            <person name="Pedersen O."/>
            <person name="Prifti E."/>
            <person name="Qin J."/>
            <person name="Raes J."/>
            <person name="Tap J."/>
            <person name="Tims S."/>
            <person name="Ussery D.W."/>
            <person name="Yamada T."/>
            <person name="MetaHit consortium"/>
            <person name="Renault P."/>
            <person name="Sicheritz-Ponten T."/>
            <person name="Bork P."/>
            <person name="Wang J."/>
            <person name="Brunak S."/>
            <person name="Ehrlich S.D."/>
        </authorList>
    </citation>
    <scope>NUCLEOTIDE SEQUENCE [LARGE SCALE GENOMIC DNA]</scope>
</reference>
<proteinExistence type="predicted"/>
<evidence type="ECO:0000313" key="2">
    <source>
        <dbReference type="EMBL" id="CCZ87563.1"/>
    </source>
</evidence>
<dbReference type="GO" id="GO:0016020">
    <property type="term" value="C:membrane"/>
    <property type="evidence" value="ECO:0007669"/>
    <property type="project" value="TreeGrafter"/>
</dbReference>
<accession>R5VAH7</accession>
<evidence type="ECO:0000259" key="1">
    <source>
        <dbReference type="PROSITE" id="PS50093"/>
    </source>
</evidence>
<dbReference type="Pfam" id="PF13360">
    <property type="entry name" value="PQQ_2"/>
    <property type="match status" value="1"/>
</dbReference>
<dbReference type="GO" id="GO:0031410">
    <property type="term" value="C:cytoplasmic vesicle"/>
    <property type="evidence" value="ECO:0007669"/>
    <property type="project" value="TreeGrafter"/>
</dbReference>
<gene>
    <name evidence="2" type="ORF">BN536_02336</name>
</gene>
<feature type="domain" description="PKD" evidence="1">
    <location>
        <begin position="27"/>
        <end position="110"/>
    </location>
</feature>
<dbReference type="SUPFAM" id="SSF50998">
    <property type="entry name" value="Quinoprotein alcohol dehydrogenase-like"/>
    <property type="match status" value="1"/>
</dbReference>
<dbReference type="InterPro" id="IPR011047">
    <property type="entry name" value="Quinoprotein_ADH-like_sf"/>
</dbReference>
<organism evidence="2 3">
    <name type="scientific">Phocaeicola plebeius CAG:211</name>
    <dbReference type="NCBI Taxonomy" id="1263052"/>
    <lineage>
        <taxon>Bacteria</taxon>
        <taxon>Pseudomonadati</taxon>
        <taxon>Bacteroidota</taxon>
        <taxon>Bacteroidia</taxon>
        <taxon>Bacteroidales</taxon>
        <taxon>Bacteroidaceae</taxon>
        <taxon>Phocaeicola</taxon>
    </lineage>
</organism>
<dbReference type="InterPro" id="IPR002372">
    <property type="entry name" value="PQQ_rpt_dom"/>
</dbReference>
<dbReference type="InterPro" id="IPR000601">
    <property type="entry name" value="PKD_dom"/>
</dbReference>
<name>R5VAH7_9BACT</name>
<dbReference type="InterPro" id="IPR013783">
    <property type="entry name" value="Ig-like_fold"/>
</dbReference>
<dbReference type="Proteomes" id="UP000018372">
    <property type="component" value="Unassembled WGS sequence"/>
</dbReference>
<dbReference type="InterPro" id="IPR035986">
    <property type="entry name" value="PKD_dom_sf"/>
</dbReference>
<dbReference type="PANTHER" id="PTHR46182">
    <property type="entry name" value="FI19480P1"/>
    <property type="match status" value="1"/>
</dbReference>
<dbReference type="SUPFAM" id="SSF49299">
    <property type="entry name" value="PKD domain"/>
    <property type="match status" value="2"/>
</dbReference>
<dbReference type="InterPro" id="IPR022409">
    <property type="entry name" value="PKD/Chitinase_dom"/>
</dbReference>
<comment type="caution">
    <text evidence="2">The sequence shown here is derived from an EMBL/GenBank/DDBJ whole genome shotgun (WGS) entry which is preliminary data.</text>
</comment>
<protein>
    <recommendedName>
        <fullName evidence="1">PKD domain-containing protein</fullName>
    </recommendedName>
</protein>
<dbReference type="Gene3D" id="2.130.10.10">
    <property type="entry name" value="YVTN repeat-like/Quinoprotein amine dehydrogenase"/>
    <property type="match status" value="1"/>
</dbReference>
<dbReference type="PROSITE" id="PS50093">
    <property type="entry name" value="PKD"/>
    <property type="match status" value="2"/>
</dbReference>
<dbReference type="EMBL" id="CBAT010000174">
    <property type="protein sequence ID" value="CCZ87563.1"/>
    <property type="molecule type" value="Genomic_DNA"/>
</dbReference>
<dbReference type="InterPro" id="IPR015943">
    <property type="entry name" value="WD40/YVTN_repeat-like_dom_sf"/>
</dbReference>
<feature type="domain" description="PKD" evidence="1">
    <location>
        <begin position="117"/>
        <end position="197"/>
    </location>
</feature>
<dbReference type="AlphaFoldDB" id="R5VAH7"/>